<evidence type="ECO:0000259" key="4">
    <source>
        <dbReference type="PROSITE" id="PS50961"/>
    </source>
</evidence>
<dbReference type="PANTHER" id="PTHR22792:SF101">
    <property type="entry name" value="LA-RELATED PROTEIN 1A"/>
    <property type="match status" value="1"/>
</dbReference>
<organism evidence="5 6">
    <name type="scientific">Lupinus angustifolius</name>
    <name type="common">Narrow-leaved blue lupine</name>
    <dbReference type="NCBI Taxonomy" id="3871"/>
    <lineage>
        <taxon>Eukaryota</taxon>
        <taxon>Viridiplantae</taxon>
        <taxon>Streptophyta</taxon>
        <taxon>Embryophyta</taxon>
        <taxon>Tracheophyta</taxon>
        <taxon>Spermatophyta</taxon>
        <taxon>Magnoliopsida</taxon>
        <taxon>eudicotyledons</taxon>
        <taxon>Gunneridae</taxon>
        <taxon>Pentapetalae</taxon>
        <taxon>rosids</taxon>
        <taxon>fabids</taxon>
        <taxon>Fabales</taxon>
        <taxon>Fabaceae</taxon>
        <taxon>Papilionoideae</taxon>
        <taxon>50 kb inversion clade</taxon>
        <taxon>genistoids sensu lato</taxon>
        <taxon>core genistoids</taxon>
        <taxon>Genisteae</taxon>
        <taxon>Lupinus</taxon>
    </lineage>
</organism>
<dbReference type="InterPro" id="IPR036388">
    <property type="entry name" value="WH-like_DNA-bd_sf"/>
</dbReference>
<evidence type="ECO:0000313" key="6">
    <source>
        <dbReference type="Proteomes" id="UP000188354"/>
    </source>
</evidence>
<dbReference type="CDD" id="cd07323">
    <property type="entry name" value="LAM"/>
    <property type="match status" value="1"/>
</dbReference>
<sequence length="921" mass="103182">MVMAKNEIGNDHNKEVIAPKSPWKTPMVDVNGVDVYLMTGTESWPTLSDAQKPTNIDNVLAAKQDAAAASNGDIADIAPRSPSVQKSNGSGNSSQSYKLSSSCYQKPGAKRNSSGPPPFAVKMTHHQPPGPLYFHDIIPLPHIGVPGYAFPRAPGPFPSTENPAMKPAPQVSRQAFVPPAHGVDAKNVQPPVQGDPNCKFSEPNIQEQGDHLSHVRHHQRSFPSRANIPMQQGSGPRPFITPPFFGPPPGYVISPSFPRHAPVWCGPMAHPGTIRGPHPRQFVPYPVNPAPQLLHPETLALRTSIVKQIDYYFSDENLKHDQYLISLMDDQGWVPISIVANFKRVKRMSTDIPFILDSLQSSSTVEVQDDKIRKHNNWSKWIQVSAGDSGSSVAQIQQSQLVEDTTNSFENANAIGDKTKEASETNPEDAAQNASLVEHILSNSDILQASHKNKEQDTESLHSIDKSLAMTGKNVKSSGFSTTNNSVCCLSQETETKTFEDNETGDALADMDIRDISNDFSSTFMLDEDIELEEKMQKKKTERSSTKRIADEDDDMAIIEHDVQRLVIVAQNSDPKQASRGNRKESDSISIELASAINDGLHFYEQELKHRQSNRRKNIYDNKDRNLKSPGHTSEVSNIKVGENISGNGVLEESGSNNSRRKQKDFNKQQSSLTQRFFSSNCRNHGTGLNSYGIISESPPSNSVGFFFASSPPESHCLKPSKLSSSPNGGLLGSSPPVGSIPTSFPPFQHPSHRLLEVNGFKQQKYLKYRKRCLNDRKKHGIGCSEEMNTLYRFWSYFLRDLFVPSMYNEFKKLAKEDAGANYNYGIECLFRFYSNGLEKEFRENLYRDFEQLTLEFYHKSNLYGLEKYWAFHHYRKAHGQKEPMSKHPELDKLLREEYRSVEDFRAKEKNTVDEAIKVTN</sequence>
<dbReference type="SMART" id="SM00684">
    <property type="entry name" value="DM15"/>
    <property type="match status" value="3"/>
</dbReference>
<protein>
    <recommendedName>
        <fullName evidence="4">HTH La-type RNA-binding domain-containing protein</fullName>
    </recommendedName>
</protein>
<feature type="compositionally biased region" description="Low complexity" evidence="3">
    <location>
        <begin position="83"/>
        <end position="102"/>
    </location>
</feature>
<dbReference type="Pfam" id="PF21071">
    <property type="entry name" value="LARP1_HEAT"/>
    <property type="match status" value="1"/>
</dbReference>
<dbReference type="OrthoDB" id="340227at2759"/>
<evidence type="ECO:0000256" key="1">
    <source>
        <dbReference type="ARBA" id="ARBA00022884"/>
    </source>
</evidence>
<dbReference type="GO" id="GO:0000339">
    <property type="term" value="F:RNA cap binding"/>
    <property type="evidence" value="ECO:0007669"/>
    <property type="project" value="InterPro"/>
</dbReference>
<dbReference type="PROSITE" id="PS50961">
    <property type="entry name" value="HTH_LA"/>
    <property type="match status" value="1"/>
</dbReference>
<dbReference type="SMART" id="SM00715">
    <property type="entry name" value="LA"/>
    <property type="match status" value="1"/>
</dbReference>
<keyword evidence="1 2" id="KW-0694">RNA-binding</keyword>
<gene>
    <name evidence="5" type="ORF">TanjilG_00239</name>
</gene>
<feature type="domain" description="HTH La-type RNA-binding" evidence="4">
    <location>
        <begin position="295"/>
        <end position="384"/>
    </location>
</feature>
<dbReference type="KEGG" id="lang:109361047"/>
<dbReference type="Gene3D" id="1.10.10.10">
    <property type="entry name" value="Winged helix-like DNA-binding domain superfamily/Winged helix DNA-binding domain"/>
    <property type="match status" value="1"/>
</dbReference>
<dbReference type="PANTHER" id="PTHR22792">
    <property type="entry name" value="LUPUS LA PROTEIN-RELATED"/>
    <property type="match status" value="1"/>
</dbReference>
<dbReference type="InterPro" id="IPR006630">
    <property type="entry name" value="La_HTH"/>
</dbReference>
<dbReference type="Pfam" id="PF05383">
    <property type="entry name" value="La"/>
    <property type="match status" value="1"/>
</dbReference>
<dbReference type="InterPro" id="IPR006607">
    <property type="entry name" value="DM15"/>
</dbReference>
<dbReference type="OMA" id="FRQEIFQ"/>
<feature type="region of interest" description="Disordered" evidence="3">
    <location>
        <begin position="72"/>
        <end position="124"/>
    </location>
</feature>
<accession>A0A1J7GNA9</accession>
<dbReference type="AlphaFoldDB" id="A0A1J7GNA9"/>
<dbReference type="GO" id="GO:0048255">
    <property type="term" value="P:mRNA stabilization"/>
    <property type="evidence" value="ECO:0007669"/>
    <property type="project" value="InterPro"/>
</dbReference>
<dbReference type="STRING" id="3871.A0A1J7GNA9"/>
<dbReference type="InterPro" id="IPR045180">
    <property type="entry name" value="La_dom_prot"/>
</dbReference>
<dbReference type="EMBL" id="CM007371">
    <property type="protein sequence ID" value="OIW02000.1"/>
    <property type="molecule type" value="Genomic_DNA"/>
</dbReference>
<reference evidence="5 6" key="1">
    <citation type="journal article" date="2017" name="Plant Biotechnol. J.">
        <title>A comprehensive draft genome sequence for lupin (Lupinus angustifolius), an emerging health food: insights into plant-microbe interactions and legume evolution.</title>
        <authorList>
            <person name="Hane J.K."/>
            <person name="Ming Y."/>
            <person name="Kamphuis L.G."/>
            <person name="Nelson M.N."/>
            <person name="Garg G."/>
            <person name="Atkins C.A."/>
            <person name="Bayer P.E."/>
            <person name="Bravo A."/>
            <person name="Bringans S."/>
            <person name="Cannon S."/>
            <person name="Edwards D."/>
            <person name="Foley R."/>
            <person name="Gao L.L."/>
            <person name="Harrison M.J."/>
            <person name="Huang W."/>
            <person name="Hurgobin B."/>
            <person name="Li S."/>
            <person name="Liu C.W."/>
            <person name="McGrath A."/>
            <person name="Morahan G."/>
            <person name="Murray J."/>
            <person name="Weller J."/>
            <person name="Jian J."/>
            <person name="Singh K.B."/>
        </authorList>
    </citation>
    <scope>NUCLEOTIDE SEQUENCE [LARGE SCALE GENOMIC DNA]</scope>
    <source>
        <strain evidence="6">cv. Tanjil</strain>
        <tissue evidence="5">Whole plant</tissue>
    </source>
</reference>
<dbReference type="SUPFAM" id="SSF46785">
    <property type="entry name" value="Winged helix' DNA-binding domain"/>
    <property type="match status" value="1"/>
</dbReference>
<dbReference type="InterPro" id="IPR036390">
    <property type="entry name" value="WH_DNA-bd_sf"/>
</dbReference>
<evidence type="ECO:0000256" key="2">
    <source>
        <dbReference type="PROSITE-ProRule" id="PRU00332"/>
    </source>
</evidence>
<dbReference type="Gramene" id="OIW02000">
    <property type="protein sequence ID" value="OIW02000"/>
    <property type="gene ID" value="TanjilG_00239"/>
</dbReference>
<feature type="region of interest" description="Disordered" evidence="3">
    <location>
        <begin position="614"/>
        <end position="679"/>
    </location>
</feature>
<feature type="compositionally biased region" description="Basic and acidic residues" evidence="3">
    <location>
        <begin position="618"/>
        <end position="627"/>
    </location>
</feature>
<proteinExistence type="predicted"/>
<name>A0A1J7GNA9_LUPAN</name>
<evidence type="ECO:0000313" key="5">
    <source>
        <dbReference type="EMBL" id="OIW02000.1"/>
    </source>
</evidence>
<feature type="compositionally biased region" description="Polar residues" evidence="3">
    <location>
        <begin position="668"/>
        <end position="679"/>
    </location>
</feature>
<evidence type="ECO:0000256" key="3">
    <source>
        <dbReference type="SAM" id="MobiDB-lite"/>
    </source>
</evidence>
<dbReference type="Proteomes" id="UP000188354">
    <property type="component" value="Chromosome LG11"/>
</dbReference>
<keyword evidence="6" id="KW-1185">Reference proteome</keyword>